<keyword evidence="1" id="KW-0812">Transmembrane</keyword>
<gene>
    <name evidence="2" type="ORF">E2C01_048595</name>
</gene>
<evidence type="ECO:0000256" key="1">
    <source>
        <dbReference type="SAM" id="Phobius"/>
    </source>
</evidence>
<keyword evidence="1" id="KW-0472">Membrane</keyword>
<accession>A0A5B7G485</accession>
<organism evidence="2 3">
    <name type="scientific">Portunus trituberculatus</name>
    <name type="common">Swimming crab</name>
    <name type="synonym">Neptunus trituberculatus</name>
    <dbReference type="NCBI Taxonomy" id="210409"/>
    <lineage>
        <taxon>Eukaryota</taxon>
        <taxon>Metazoa</taxon>
        <taxon>Ecdysozoa</taxon>
        <taxon>Arthropoda</taxon>
        <taxon>Crustacea</taxon>
        <taxon>Multicrustacea</taxon>
        <taxon>Malacostraca</taxon>
        <taxon>Eumalacostraca</taxon>
        <taxon>Eucarida</taxon>
        <taxon>Decapoda</taxon>
        <taxon>Pleocyemata</taxon>
        <taxon>Brachyura</taxon>
        <taxon>Eubrachyura</taxon>
        <taxon>Portunoidea</taxon>
        <taxon>Portunidae</taxon>
        <taxon>Portuninae</taxon>
        <taxon>Portunus</taxon>
    </lineage>
</organism>
<feature type="transmembrane region" description="Helical" evidence="1">
    <location>
        <begin position="257"/>
        <end position="278"/>
    </location>
</feature>
<keyword evidence="1" id="KW-1133">Transmembrane helix</keyword>
<name>A0A5B7G485_PORTR</name>
<comment type="caution">
    <text evidence="2">The sequence shown here is derived from an EMBL/GenBank/DDBJ whole genome shotgun (WGS) entry which is preliminary data.</text>
</comment>
<reference evidence="2 3" key="1">
    <citation type="submission" date="2019-05" db="EMBL/GenBank/DDBJ databases">
        <title>Another draft genome of Portunus trituberculatus and its Hox gene families provides insights of decapod evolution.</title>
        <authorList>
            <person name="Jeong J.-H."/>
            <person name="Song I."/>
            <person name="Kim S."/>
            <person name="Choi T."/>
            <person name="Kim D."/>
            <person name="Ryu S."/>
            <person name="Kim W."/>
        </authorList>
    </citation>
    <scope>NUCLEOTIDE SEQUENCE [LARGE SCALE GENOMIC DNA]</scope>
    <source>
        <tissue evidence="2">Muscle</tissue>
    </source>
</reference>
<protein>
    <submittedName>
        <fullName evidence="2">Uncharacterized protein</fullName>
    </submittedName>
</protein>
<evidence type="ECO:0000313" key="2">
    <source>
        <dbReference type="EMBL" id="MPC54671.1"/>
    </source>
</evidence>
<dbReference type="EMBL" id="VSRR010012537">
    <property type="protein sequence ID" value="MPC54671.1"/>
    <property type="molecule type" value="Genomic_DNA"/>
</dbReference>
<dbReference type="AlphaFoldDB" id="A0A5B7G485"/>
<evidence type="ECO:0000313" key="3">
    <source>
        <dbReference type="Proteomes" id="UP000324222"/>
    </source>
</evidence>
<proteinExistence type="predicted"/>
<dbReference type="Proteomes" id="UP000324222">
    <property type="component" value="Unassembled WGS sequence"/>
</dbReference>
<keyword evidence="3" id="KW-1185">Reference proteome</keyword>
<sequence>MSYNYAGKTATSTNSEMKSVIYGVCVMHTAECSRKVKLSMVKHRLCSWLRRRTSVPVVTFHFRKMKHRGSCQPYTCISRVAALDLHRLLKSHRRLRDAQVKISVSHCQERKRIFFVSVENLLEQLVTRDQPTDKFILHLAGEDIVIQQAMTLPGEERVQESKHEQTIALADKECEGSWKKQSAMKVEEHGDEKNGETNVIISDDEADCKKTQNDTSEIREILKGETDAITKHPRRKEVQKKYKVQKDPQISFWKLKLYASLTLLLVTASAFLWCWLVVRRELDMPQ</sequence>